<dbReference type="InterPro" id="IPR045864">
    <property type="entry name" value="aa-tRNA-synth_II/BPL/LPL"/>
</dbReference>
<comment type="caution">
    <text evidence="3">The sequence shown here is derived from an EMBL/GenBank/DDBJ whole genome shotgun (WGS) entry which is preliminary data.</text>
</comment>
<accession>A0A4Q0XCT3</accession>
<dbReference type="PROSITE" id="PS51733">
    <property type="entry name" value="BPL_LPL_CATALYTIC"/>
    <property type="match status" value="1"/>
</dbReference>
<evidence type="ECO:0000313" key="4">
    <source>
        <dbReference type="Proteomes" id="UP000289792"/>
    </source>
</evidence>
<name>A0A4Q0XCT3_9FLAO</name>
<keyword evidence="1 3" id="KW-0436">Ligase</keyword>
<evidence type="ECO:0000313" key="3">
    <source>
        <dbReference type="EMBL" id="RXJ45517.1"/>
    </source>
</evidence>
<dbReference type="Pfam" id="PF03099">
    <property type="entry name" value="BPL_LplA_LipB"/>
    <property type="match status" value="1"/>
</dbReference>
<dbReference type="Gene3D" id="3.30.930.10">
    <property type="entry name" value="Bira Bifunctional Protein, Domain 2"/>
    <property type="match status" value="1"/>
</dbReference>
<dbReference type="Proteomes" id="UP000289792">
    <property type="component" value="Unassembled WGS sequence"/>
</dbReference>
<gene>
    <name evidence="3" type="ORF">ESZ48_16025</name>
</gene>
<organism evidence="3 4">
    <name type="scientific">Gelidibacter gilvus</name>
    <dbReference type="NCBI Taxonomy" id="59602"/>
    <lineage>
        <taxon>Bacteria</taxon>
        <taxon>Pseudomonadati</taxon>
        <taxon>Bacteroidota</taxon>
        <taxon>Flavobacteriia</taxon>
        <taxon>Flavobacteriales</taxon>
        <taxon>Flavobacteriaceae</taxon>
        <taxon>Gelidibacter</taxon>
    </lineage>
</organism>
<feature type="domain" description="BPL/LPL catalytic" evidence="2">
    <location>
        <begin position="1"/>
        <end position="177"/>
    </location>
</feature>
<dbReference type="PANTHER" id="PTHR12835">
    <property type="entry name" value="BIOTIN PROTEIN LIGASE"/>
    <property type="match status" value="1"/>
</dbReference>
<dbReference type="EMBL" id="SDDZ01000013">
    <property type="protein sequence ID" value="RXJ45517.1"/>
    <property type="molecule type" value="Genomic_DNA"/>
</dbReference>
<dbReference type="AlphaFoldDB" id="A0A4Q0XCT3"/>
<dbReference type="GO" id="GO:0004077">
    <property type="term" value="F:biotin--[biotin carboxyl-carrier protein] ligase activity"/>
    <property type="evidence" value="ECO:0007669"/>
    <property type="project" value="UniProtKB-EC"/>
</dbReference>
<evidence type="ECO:0000259" key="2">
    <source>
        <dbReference type="PROSITE" id="PS51733"/>
    </source>
</evidence>
<keyword evidence="4" id="KW-1185">Reference proteome</keyword>
<dbReference type="NCBIfam" id="TIGR00121">
    <property type="entry name" value="birA_ligase"/>
    <property type="match status" value="1"/>
</dbReference>
<reference evidence="3 4" key="1">
    <citation type="submission" date="2019-01" db="EMBL/GenBank/DDBJ databases">
        <title>Genome sequence of the Antarctic species Gelidibacter gilvus ACAM 158(T).</title>
        <authorList>
            <person name="Bowman J.P."/>
        </authorList>
    </citation>
    <scope>NUCLEOTIDE SEQUENCE [LARGE SCALE GENOMIC DNA]</scope>
    <source>
        <strain evidence="3 4">IC158</strain>
    </source>
</reference>
<dbReference type="OrthoDB" id="9807064at2"/>
<protein>
    <submittedName>
        <fullName evidence="3">Biotin--[acetyl-CoA-carboxylase] ligase</fullName>
        <ecNumber evidence="3">6.3.4.15</ecNumber>
    </submittedName>
</protein>
<dbReference type="RefSeq" id="WP_129018515.1">
    <property type="nucleotide sequence ID" value="NZ_SDDZ01000013.1"/>
</dbReference>
<dbReference type="PANTHER" id="PTHR12835:SF5">
    <property type="entry name" value="BIOTIN--PROTEIN LIGASE"/>
    <property type="match status" value="1"/>
</dbReference>
<dbReference type="SUPFAM" id="SSF55681">
    <property type="entry name" value="Class II aaRS and biotin synthetases"/>
    <property type="match status" value="1"/>
</dbReference>
<dbReference type="CDD" id="cd16442">
    <property type="entry name" value="BPL"/>
    <property type="match status" value="1"/>
</dbReference>
<dbReference type="InterPro" id="IPR004143">
    <property type="entry name" value="BPL_LPL_catalytic"/>
</dbReference>
<dbReference type="GO" id="GO:0005737">
    <property type="term" value="C:cytoplasm"/>
    <property type="evidence" value="ECO:0007669"/>
    <property type="project" value="TreeGrafter"/>
</dbReference>
<dbReference type="InterPro" id="IPR004408">
    <property type="entry name" value="Biotin_CoA_COase_ligase"/>
</dbReference>
<sequence>MRIIKLDAIDSTNTYLKKLSGGGNAEDGLTVVTSLQTNGRGQMGTVWSSQEAKNLTFSVFKDASFLNIKQHFYISMAVSLAVYEAVKSLGITKIKVKWPNDILSDDKKIAGILIENVIKLNVISGSVIGIGLNVNQTDFTGLPAASSLLLLSGHVNDLDEVLTIVLKQIDIHFNYLKEKQFKILKARYESHLFRKNKPSTFKDAEGSIFSGYIVGISDFGQLMVKIEDNIIRSFDFKEVVLLY</sequence>
<evidence type="ECO:0000256" key="1">
    <source>
        <dbReference type="ARBA" id="ARBA00022598"/>
    </source>
</evidence>
<proteinExistence type="predicted"/>
<dbReference type="EC" id="6.3.4.15" evidence="3"/>